<accession>A0ABT2EJT6</accession>
<comment type="caution">
    <text evidence="2">The sequence shown here is derived from an EMBL/GenBank/DDBJ whole genome shotgun (WGS) entry which is preliminary data.</text>
</comment>
<dbReference type="Pfam" id="PF16289">
    <property type="entry name" value="PIN_12"/>
    <property type="match status" value="1"/>
</dbReference>
<sequence>MAGRTSAKQVDVMLLIETNFVIGTIWERRQVLVYLMSFCQRYGITVVIPEVALAEARASLLARIDRQLNFLQQLRQWLNDIARAAEMDKLVQSVRQGLNAIEAELRKRRNEVQEAINTFAQACIVVPLTPQVWTKAYVRWKANMPPFKELDCLVTETLLEFLQKRKAKLSLFLTMDAEDFDHPEIHADFKRHRTKMLFDPYAVIVEFRKFYGVA</sequence>
<dbReference type="RefSeq" id="WP_259093513.1">
    <property type="nucleotide sequence ID" value="NZ_CP130454.1"/>
</dbReference>
<keyword evidence="3" id="KW-1185">Reference proteome</keyword>
<dbReference type="Proteomes" id="UP001204798">
    <property type="component" value="Unassembled WGS sequence"/>
</dbReference>
<gene>
    <name evidence="2" type="ORF">M2350_000502</name>
</gene>
<reference evidence="2 3" key="1">
    <citation type="submission" date="2022-08" db="EMBL/GenBank/DDBJ databases">
        <title>Bacterial and archaeal communities from various locations to study Microbial Dark Matter (Phase II).</title>
        <authorList>
            <person name="Stepanauskas R."/>
        </authorList>
    </citation>
    <scope>NUCLEOTIDE SEQUENCE [LARGE SCALE GENOMIC DNA]</scope>
    <source>
        <strain evidence="2 3">PD1</strain>
    </source>
</reference>
<feature type="domain" description="DUF4935" evidence="1">
    <location>
        <begin position="15"/>
        <end position="180"/>
    </location>
</feature>
<proteinExistence type="predicted"/>
<evidence type="ECO:0000259" key="1">
    <source>
        <dbReference type="Pfam" id="PF16289"/>
    </source>
</evidence>
<evidence type="ECO:0000313" key="3">
    <source>
        <dbReference type="Proteomes" id="UP001204798"/>
    </source>
</evidence>
<protein>
    <recommendedName>
        <fullName evidence="1">DUF4935 domain-containing protein</fullName>
    </recommendedName>
</protein>
<organism evidence="2 3">
    <name type="scientific">Candidatus Fervidibacter sacchari</name>
    <dbReference type="NCBI Taxonomy" id="1448929"/>
    <lineage>
        <taxon>Bacteria</taxon>
        <taxon>Candidatus Fervidibacterota</taxon>
        <taxon>Candidatus Fervidibacter</taxon>
    </lineage>
</organism>
<name>A0ABT2EJT6_9BACT</name>
<dbReference type="InterPro" id="IPR032557">
    <property type="entry name" value="DUF4935"/>
</dbReference>
<evidence type="ECO:0000313" key="2">
    <source>
        <dbReference type="EMBL" id="MCS3918105.1"/>
    </source>
</evidence>
<dbReference type="EMBL" id="JANUCP010000001">
    <property type="protein sequence ID" value="MCS3918105.1"/>
    <property type="molecule type" value="Genomic_DNA"/>
</dbReference>